<dbReference type="AlphaFoldDB" id="A0A2X0K1W5"/>
<dbReference type="OrthoDB" id="5244321at2"/>
<comment type="caution">
    <text evidence="1">The sequence shown here is derived from an EMBL/GenBank/DDBJ whole genome shotgun (WGS) entry which is preliminary data.</text>
</comment>
<reference evidence="1 2" key="1">
    <citation type="submission" date="2018-06" db="EMBL/GenBank/DDBJ databases">
        <title>Streptacidiphilus pinicola sp. nov., isolated from pine grove soil.</title>
        <authorList>
            <person name="Roh S.G."/>
            <person name="Park S."/>
            <person name="Kim M.-K."/>
            <person name="Yun B.-R."/>
            <person name="Park J."/>
            <person name="Kim M.J."/>
            <person name="Kim Y.S."/>
            <person name="Kim S.B."/>
        </authorList>
    </citation>
    <scope>NUCLEOTIDE SEQUENCE [LARGE SCALE GENOMIC DNA]</scope>
    <source>
        <strain evidence="1 2">MMS16-CNU450</strain>
    </source>
</reference>
<proteinExistence type="predicted"/>
<dbReference type="InterPro" id="IPR009200">
    <property type="entry name" value="DUF1269_membrane"/>
</dbReference>
<evidence type="ECO:0000313" key="1">
    <source>
        <dbReference type="EMBL" id="RAG81559.1"/>
    </source>
</evidence>
<accession>A0A2X0K1W5</accession>
<sequence>MSNLIAVAYPDVATAEQVRAKLVDLQKQKLITVEDAVVVERRADGKVKLHQAVNTVGAGAAGGALWGGLIGLLFFMPFLGMAIGGATGAAVGAAQDFGVDDDFMRKLGNGLTPGAAALITLVGDAVTEKVLPELAPFGGQLIQTSLSTADEEHLREAVATVRAGAAHAA</sequence>
<evidence type="ECO:0000313" key="2">
    <source>
        <dbReference type="Proteomes" id="UP000248889"/>
    </source>
</evidence>
<dbReference type="Proteomes" id="UP000248889">
    <property type="component" value="Unassembled WGS sequence"/>
</dbReference>
<organism evidence="1 2">
    <name type="scientific">Streptacidiphilus pinicola</name>
    <dbReference type="NCBI Taxonomy" id="2219663"/>
    <lineage>
        <taxon>Bacteria</taxon>
        <taxon>Bacillati</taxon>
        <taxon>Actinomycetota</taxon>
        <taxon>Actinomycetes</taxon>
        <taxon>Kitasatosporales</taxon>
        <taxon>Streptomycetaceae</taxon>
        <taxon>Streptacidiphilus</taxon>
    </lineage>
</organism>
<dbReference type="Pfam" id="PF06897">
    <property type="entry name" value="DUF1269"/>
    <property type="match status" value="1"/>
</dbReference>
<dbReference type="RefSeq" id="WP_111506770.1">
    <property type="nucleotide sequence ID" value="NZ_QKYN01000153.1"/>
</dbReference>
<name>A0A2X0K1W5_9ACTN</name>
<protein>
    <recommendedName>
        <fullName evidence="3">DUF1269 domain-containing protein</fullName>
    </recommendedName>
</protein>
<dbReference type="EMBL" id="QKYN01000153">
    <property type="protein sequence ID" value="RAG81559.1"/>
    <property type="molecule type" value="Genomic_DNA"/>
</dbReference>
<evidence type="ECO:0008006" key="3">
    <source>
        <dbReference type="Google" id="ProtNLM"/>
    </source>
</evidence>
<gene>
    <name evidence="1" type="ORF">DN069_32135</name>
</gene>
<keyword evidence="2" id="KW-1185">Reference proteome</keyword>